<evidence type="ECO:0000313" key="2">
    <source>
        <dbReference type="EMBL" id="CAB0014097.1"/>
    </source>
</evidence>
<proteinExistence type="predicted"/>
<evidence type="ECO:0000313" key="3">
    <source>
        <dbReference type="Proteomes" id="UP000479000"/>
    </source>
</evidence>
<sequence length="68" mass="7589">MTLRITNCCRRESISGSNYGKGSSRGVSDLGPPWDKRADSRSSNGGYSRKIDLIPRAKLRQRSPDYRG</sequence>
<feature type="non-terminal residue" evidence="2">
    <location>
        <position position="68"/>
    </location>
</feature>
<accession>A0A6H5H8F7</accession>
<evidence type="ECO:0000256" key="1">
    <source>
        <dbReference type="SAM" id="MobiDB-lite"/>
    </source>
</evidence>
<dbReference type="Proteomes" id="UP000479000">
    <property type="component" value="Unassembled WGS sequence"/>
</dbReference>
<name>A0A6H5H8F7_9HEMI</name>
<organism evidence="2 3">
    <name type="scientific">Nesidiocoris tenuis</name>
    <dbReference type="NCBI Taxonomy" id="355587"/>
    <lineage>
        <taxon>Eukaryota</taxon>
        <taxon>Metazoa</taxon>
        <taxon>Ecdysozoa</taxon>
        <taxon>Arthropoda</taxon>
        <taxon>Hexapoda</taxon>
        <taxon>Insecta</taxon>
        <taxon>Pterygota</taxon>
        <taxon>Neoptera</taxon>
        <taxon>Paraneoptera</taxon>
        <taxon>Hemiptera</taxon>
        <taxon>Heteroptera</taxon>
        <taxon>Panheteroptera</taxon>
        <taxon>Cimicomorpha</taxon>
        <taxon>Miridae</taxon>
        <taxon>Dicyphina</taxon>
        <taxon>Nesidiocoris</taxon>
    </lineage>
</organism>
<dbReference type="AlphaFoldDB" id="A0A6H5H8F7"/>
<reference evidence="2 3" key="1">
    <citation type="submission" date="2020-02" db="EMBL/GenBank/DDBJ databases">
        <authorList>
            <person name="Ferguson B K."/>
        </authorList>
    </citation>
    <scope>NUCLEOTIDE SEQUENCE [LARGE SCALE GENOMIC DNA]</scope>
</reference>
<feature type="region of interest" description="Disordered" evidence="1">
    <location>
        <begin position="13"/>
        <end position="68"/>
    </location>
</feature>
<gene>
    <name evidence="2" type="ORF">NTEN_LOCUS18601</name>
</gene>
<keyword evidence="3" id="KW-1185">Reference proteome</keyword>
<protein>
    <submittedName>
        <fullName evidence="2">Uncharacterized protein</fullName>
    </submittedName>
</protein>
<dbReference type="EMBL" id="CADCXU010027217">
    <property type="protein sequence ID" value="CAB0014097.1"/>
    <property type="molecule type" value="Genomic_DNA"/>
</dbReference>